<dbReference type="OMA" id="ESKFYNP"/>
<dbReference type="AlphaFoldDB" id="A0A8S1U2K2"/>
<gene>
    <name evidence="1" type="ORF">POCTA_138.1.T0370241</name>
</gene>
<accession>A0A8S1U2K2</accession>
<protein>
    <submittedName>
        <fullName evidence="1">Uncharacterized protein</fullName>
    </submittedName>
</protein>
<proteinExistence type="predicted"/>
<keyword evidence="2" id="KW-1185">Reference proteome</keyword>
<organism evidence="1 2">
    <name type="scientific">Paramecium octaurelia</name>
    <dbReference type="NCBI Taxonomy" id="43137"/>
    <lineage>
        <taxon>Eukaryota</taxon>
        <taxon>Sar</taxon>
        <taxon>Alveolata</taxon>
        <taxon>Ciliophora</taxon>
        <taxon>Intramacronucleata</taxon>
        <taxon>Oligohymenophorea</taxon>
        <taxon>Peniculida</taxon>
        <taxon>Parameciidae</taxon>
        <taxon>Paramecium</taxon>
    </lineage>
</organism>
<name>A0A8S1U2K2_PAROT</name>
<reference evidence="1" key="1">
    <citation type="submission" date="2021-01" db="EMBL/GenBank/DDBJ databases">
        <authorList>
            <consortium name="Genoscope - CEA"/>
            <person name="William W."/>
        </authorList>
    </citation>
    <scope>NUCLEOTIDE SEQUENCE</scope>
</reference>
<dbReference type="EMBL" id="CAJJDP010000037">
    <property type="protein sequence ID" value="CAD8159911.1"/>
    <property type="molecule type" value="Genomic_DNA"/>
</dbReference>
<sequence length="169" mass="20309">MQVMLKLYLKQEHQVSTDNLVTNKSNKFYNLSLMQTFCQSQIQSQIRSSSLTARRQNFKSFSLSQYTSEDEISRQIRFDPLIQQLDFMLKKRTPKNKNIQTLESKFYNPFEFKIKNYQMINVRVIPNNEKGKRKAVTSYRRQQTSFKGREKSLQTQWQRVSQEFSDTYM</sequence>
<dbReference type="OrthoDB" id="306994at2759"/>
<evidence type="ECO:0000313" key="2">
    <source>
        <dbReference type="Proteomes" id="UP000683925"/>
    </source>
</evidence>
<dbReference type="Proteomes" id="UP000683925">
    <property type="component" value="Unassembled WGS sequence"/>
</dbReference>
<comment type="caution">
    <text evidence="1">The sequence shown here is derived from an EMBL/GenBank/DDBJ whole genome shotgun (WGS) entry which is preliminary data.</text>
</comment>
<evidence type="ECO:0000313" key="1">
    <source>
        <dbReference type="EMBL" id="CAD8159911.1"/>
    </source>
</evidence>